<dbReference type="PANTHER" id="PTHR43884:SF12">
    <property type="entry name" value="ISOVALERYL-COA DEHYDROGENASE, MITOCHONDRIAL-RELATED"/>
    <property type="match status" value="1"/>
</dbReference>
<evidence type="ECO:0000256" key="2">
    <source>
        <dbReference type="ARBA" id="ARBA00009347"/>
    </source>
</evidence>
<evidence type="ECO:0000259" key="8">
    <source>
        <dbReference type="Pfam" id="PF02771"/>
    </source>
</evidence>
<evidence type="ECO:0000256" key="5">
    <source>
        <dbReference type="RuleBase" id="RU362125"/>
    </source>
</evidence>
<feature type="domain" description="Acyl-CoA dehydrogenase/oxidase N-terminal" evidence="8">
    <location>
        <begin position="19"/>
        <end position="112"/>
    </location>
</feature>
<dbReference type="InterPro" id="IPR013786">
    <property type="entry name" value="AcylCoA_DH/ox_N"/>
</dbReference>
<dbReference type="PANTHER" id="PTHR43884">
    <property type="entry name" value="ACYL-COA DEHYDROGENASE"/>
    <property type="match status" value="1"/>
</dbReference>
<organism evidence="9 10">
    <name type="scientific">Fictibacillus barbaricus</name>
    <dbReference type="NCBI Taxonomy" id="182136"/>
    <lineage>
        <taxon>Bacteria</taxon>
        <taxon>Bacillati</taxon>
        <taxon>Bacillota</taxon>
        <taxon>Bacilli</taxon>
        <taxon>Bacillales</taxon>
        <taxon>Fictibacillaceae</taxon>
        <taxon>Fictibacillus</taxon>
    </lineage>
</organism>
<dbReference type="Gene3D" id="1.20.140.10">
    <property type="entry name" value="Butyryl-CoA Dehydrogenase, subunit A, domain 3"/>
    <property type="match status" value="1"/>
</dbReference>
<dbReference type="Gene3D" id="1.10.540.10">
    <property type="entry name" value="Acyl-CoA dehydrogenase/oxidase, N-terminal domain"/>
    <property type="match status" value="1"/>
</dbReference>
<dbReference type="Pfam" id="PF02770">
    <property type="entry name" value="Acyl-CoA_dh_M"/>
    <property type="match status" value="1"/>
</dbReference>
<comment type="cofactor">
    <cofactor evidence="1 5">
        <name>FAD</name>
        <dbReference type="ChEBI" id="CHEBI:57692"/>
    </cofactor>
</comment>
<feature type="domain" description="Acyl-CoA dehydrogenase/oxidase C-terminal" evidence="6">
    <location>
        <begin position="243"/>
        <end position="369"/>
    </location>
</feature>
<dbReference type="Proteomes" id="UP001258181">
    <property type="component" value="Unassembled WGS sequence"/>
</dbReference>
<dbReference type="InterPro" id="IPR046373">
    <property type="entry name" value="Acyl-CoA_Oxase/DH_mid-dom_sf"/>
</dbReference>
<dbReference type="Pfam" id="PF00441">
    <property type="entry name" value="Acyl-CoA_dh_1"/>
    <property type="match status" value="1"/>
</dbReference>
<comment type="similarity">
    <text evidence="2 5">Belongs to the acyl-CoA dehydrogenase family.</text>
</comment>
<evidence type="ECO:0000259" key="6">
    <source>
        <dbReference type="Pfam" id="PF00441"/>
    </source>
</evidence>
<dbReference type="EMBL" id="JAVDWA010000006">
    <property type="protein sequence ID" value="MDR7074212.1"/>
    <property type="molecule type" value="Genomic_DNA"/>
</dbReference>
<dbReference type="CDD" id="cd00567">
    <property type="entry name" value="ACAD"/>
    <property type="match status" value="1"/>
</dbReference>
<keyword evidence="4 5" id="KW-0274">FAD</keyword>
<dbReference type="InterPro" id="IPR006091">
    <property type="entry name" value="Acyl-CoA_Oxase/DH_mid-dom"/>
</dbReference>
<keyword evidence="3 5" id="KW-0285">Flavoprotein</keyword>
<proteinExistence type="inferred from homology"/>
<protein>
    <submittedName>
        <fullName evidence="9">Alkylation response protein AidB-like acyl-CoA dehydrogenase</fullName>
    </submittedName>
</protein>
<evidence type="ECO:0000256" key="4">
    <source>
        <dbReference type="ARBA" id="ARBA00022827"/>
    </source>
</evidence>
<dbReference type="InterPro" id="IPR037069">
    <property type="entry name" value="AcylCoA_DH/ox_N_sf"/>
</dbReference>
<feature type="domain" description="Acyl-CoA oxidase/dehydrogenase middle" evidence="7">
    <location>
        <begin position="117"/>
        <end position="217"/>
    </location>
</feature>
<evidence type="ECO:0000256" key="1">
    <source>
        <dbReference type="ARBA" id="ARBA00001974"/>
    </source>
</evidence>
<keyword evidence="10" id="KW-1185">Reference proteome</keyword>
<dbReference type="SUPFAM" id="SSF47203">
    <property type="entry name" value="Acyl-CoA dehydrogenase C-terminal domain-like"/>
    <property type="match status" value="1"/>
</dbReference>
<dbReference type="Pfam" id="PF02771">
    <property type="entry name" value="Acyl-CoA_dh_N"/>
    <property type="match status" value="1"/>
</dbReference>
<sequence length="371" mass="39835">METAGIAVRNNLEHILYVIEQNAADADEIGQTSPESLQVLRESGLLGTFIPFSYGGLGKNVLEATRLIERLGSVDPSIAIIAFQHMSVISRILEWGTEEQKNKYLPLLASGEWLAASAWSEKGAGANKQNLGTIAQPLGNDKWKVSGEKTFTTGAGLADLYLVLVQTGENEADFLYGNSGQSFFLIETNTLGVSANSRLNLSGMRGSSTGFIEMNNCIVSPDALLGSVGQAPSIISHIRESGMSLGAVSVGISDRVLTLAKAHLIKRNLANNQIFHFKMSELSTLLEASRSLVERAASGNDELSGSLSYQSKVFASEVSEKICRDCQQIMGGGGYMRGQAIERLTRDARAVALMGPVNDLAKEITGREMMI</sequence>
<dbReference type="InterPro" id="IPR009100">
    <property type="entry name" value="AcylCoA_DH/oxidase_NM_dom_sf"/>
</dbReference>
<evidence type="ECO:0000259" key="7">
    <source>
        <dbReference type="Pfam" id="PF02770"/>
    </source>
</evidence>
<keyword evidence="5" id="KW-0560">Oxidoreductase</keyword>
<dbReference type="InterPro" id="IPR036250">
    <property type="entry name" value="AcylCo_DH-like_C"/>
</dbReference>
<evidence type="ECO:0000256" key="3">
    <source>
        <dbReference type="ARBA" id="ARBA00022630"/>
    </source>
</evidence>
<gene>
    <name evidence="9" type="ORF">J2X07_003207</name>
</gene>
<dbReference type="RefSeq" id="WP_310260779.1">
    <property type="nucleotide sequence ID" value="NZ_JAVDWA010000006.1"/>
</dbReference>
<dbReference type="SUPFAM" id="SSF56645">
    <property type="entry name" value="Acyl-CoA dehydrogenase NM domain-like"/>
    <property type="match status" value="1"/>
</dbReference>
<dbReference type="Gene3D" id="2.40.110.10">
    <property type="entry name" value="Butyryl-CoA Dehydrogenase, subunit A, domain 2"/>
    <property type="match status" value="1"/>
</dbReference>
<evidence type="ECO:0000313" key="9">
    <source>
        <dbReference type="EMBL" id="MDR7074212.1"/>
    </source>
</evidence>
<name>A0ABU1U408_9BACL</name>
<accession>A0ABU1U408</accession>
<dbReference type="InterPro" id="IPR009075">
    <property type="entry name" value="AcylCo_DH/oxidase_C"/>
</dbReference>
<evidence type="ECO:0000313" key="10">
    <source>
        <dbReference type="Proteomes" id="UP001258181"/>
    </source>
</evidence>
<dbReference type="PIRSF" id="PIRSF016578">
    <property type="entry name" value="HsaA"/>
    <property type="match status" value="1"/>
</dbReference>
<comment type="caution">
    <text evidence="9">The sequence shown here is derived from an EMBL/GenBank/DDBJ whole genome shotgun (WGS) entry which is preliminary data.</text>
</comment>
<reference evidence="9 10" key="1">
    <citation type="submission" date="2023-07" db="EMBL/GenBank/DDBJ databases">
        <title>Sorghum-associated microbial communities from plants grown in Nebraska, USA.</title>
        <authorList>
            <person name="Schachtman D."/>
        </authorList>
    </citation>
    <scope>NUCLEOTIDE SEQUENCE [LARGE SCALE GENOMIC DNA]</scope>
    <source>
        <strain evidence="9 10">BE211</strain>
    </source>
</reference>